<evidence type="ECO:0000313" key="2">
    <source>
        <dbReference type="Proteomes" id="UP001524502"/>
    </source>
</evidence>
<comment type="caution">
    <text evidence="1">The sequence shown here is derived from an EMBL/GenBank/DDBJ whole genome shotgun (WGS) entry which is preliminary data.</text>
</comment>
<evidence type="ECO:0008006" key="3">
    <source>
        <dbReference type="Google" id="ProtNLM"/>
    </source>
</evidence>
<organism evidence="1 2">
    <name type="scientific">Anaerovorax odorimutans</name>
    <dbReference type="NCBI Taxonomy" id="109327"/>
    <lineage>
        <taxon>Bacteria</taxon>
        <taxon>Bacillati</taxon>
        <taxon>Bacillota</taxon>
        <taxon>Clostridia</taxon>
        <taxon>Peptostreptococcales</taxon>
        <taxon>Anaerovoracaceae</taxon>
        <taxon>Anaerovorax</taxon>
    </lineage>
</organism>
<keyword evidence="2" id="KW-1185">Reference proteome</keyword>
<reference evidence="1 2" key="1">
    <citation type="submission" date="2022-06" db="EMBL/GenBank/DDBJ databases">
        <title>Isolation of gut microbiota from human fecal samples.</title>
        <authorList>
            <person name="Pamer E.G."/>
            <person name="Barat B."/>
            <person name="Waligurski E."/>
            <person name="Medina S."/>
            <person name="Paddock L."/>
            <person name="Mostad J."/>
        </authorList>
    </citation>
    <scope>NUCLEOTIDE SEQUENCE [LARGE SCALE GENOMIC DNA]</scope>
    <source>
        <strain evidence="1 2">SL.3.17</strain>
    </source>
</reference>
<dbReference type="RefSeq" id="WP_256133139.1">
    <property type="nucleotide sequence ID" value="NZ_JANFXK010000018.1"/>
</dbReference>
<sequence>MKKLALISHCVLNSLCEMPEASDAFRKQILNLLTDKKISMVQLPCPELCFQSLERESIVAGDSKSREYEEYCRKLLEPVLKNLKEYKAHDIEVAGIIGIGTSPSCSVMDSSAIMMKVLLEEMKANDIPHGKLLDMPVSGDGKDFFDQLETW</sequence>
<proteinExistence type="predicted"/>
<dbReference type="Proteomes" id="UP001524502">
    <property type="component" value="Unassembled WGS sequence"/>
</dbReference>
<name>A0ABT1RRX7_9FIRM</name>
<accession>A0ABT1RRX7</accession>
<dbReference type="EMBL" id="JANFXK010000018">
    <property type="protein sequence ID" value="MCQ4637949.1"/>
    <property type="molecule type" value="Genomic_DNA"/>
</dbReference>
<protein>
    <recommendedName>
        <fullName evidence="3">DUF523 domain-containing protein</fullName>
    </recommendedName>
</protein>
<gene>
    <name evidence="1" type="ORF">NE619_14530</name>
</gene>
<evidence type="ECO:0000313" key="1">
    <source>
        <dbReference type="EMBL" id="MCQ4637949.1"/>
    </source>
</evidence>